<dbReference type="Proteomes" id="UP000813385">
    <property type="component" value="Unassembled WGS sequence"/>
</dbReference>
<proteinExistence type="predicted"/>
<comment type="caution">
    <text evidence="1">The sequence shown here is derived from an EMBL/GenBank/DDBJ whole genome shotgun (WGS) entry which is preliminary data.</text>
</comment>
<evidence type="ECO:0000313" key="2">
    <source>
        <dbReference type="Proteomes" id="UP000813385"/>
    </source>
</evidence>
<protein>
    <submittedName>
        <fullName evidence="1">Uncharacterized protein</fullName>
    </submittedName>
</protein>
<organism evidence="1 2">
    <name type="scientific">Plectosphaerella cucumerina</name>
    <dbReference type="NCBI Taxonomy" id="40658"/>
    <lineage>
        <taxon>Eukaryota</taxon>
        <taxon>Fungi</taxon>
        <taxon>Dikarya</taxon>
        <taxon>Ascomycota</taxon>
        <taxon>Pezizomycotina</taxon>
        <taxon>Sordariomycetes</taxon>
        <taxon>Hypocreomycetidae</taxon>
        <taxon>Glomerellales</taxon>
        <taxon>Plectosphaerellaceae</taxon>
        <taxon>Plectosphaerella</taxon>
    </lineage>
</organism>
<reference evidence="1" key="1">
    <citation type="journal article" date="2021" name="Nat. Commun.">
        <title>Genetic determinants of endophytism in the Arabidopsis root mycobiome.</title>
        <authorList>
            <person name="Mesny F."/>
            <person name="Miyauchi S."/>
            <person name="Thiergart T."/>
            <person name="Pickel B."/>
            <person name="Atanasova L."/>
            <person name="Karlsson M."/>
            <person name="Huettel B."/>
            <person name="Barry K.W."/>
            <person name="Haridas S."/>
            <person name="Chen C."/>
            <person name="Bauer D."/>
            <person name="Andreopoulos W."/>
            <person name="Pangilinan J."/>
            <person name="LaButti K."/>
            <person name="Riley R."/>
            <person name="Lipzen A."/>
            <person name="Clum A."/>
            <person name="Drula E."/>
            <person name="Henrissat B."/>
            <person name="Kohler A."/>
            <person name="Grigoriev I.V."/>
            <person name="Martin F.M."/>
            <person name="Hacquard S."/>
        </authorList>
    </citation>
    <scope>NUCLEOTIDE SEQUENCE</scope>
    <source>
        <strain evidence="1">MPI-CAGE-AT-0016</strain>
    </source>
</reference>
<accession>A0A8K0TJ12</accession>
<dbReference type="AlphaFoldDB" id="A0A8K0TJ12"/>
<gene>
    <name evidence="1" type="ORF">B0T11DRAFT_275720</name>
</gene>
<dbReference type="OrthoDB" id="10267969at2759"/>
<evidence type="ECO:0000313" key="1">
    <source>
        <dbReference type="EMBL" id="KAH7367641.1"/>
    </source>
</evidence>
<name>A0A8K0TJ12_9PEZI</name>
<sequence length="61" mass="6500">MSCFPSVSHFGSHIMTVTRCGPLLAFWGVGGRTDNLLVGLDIFGGCTGTLMPAFGAFFTWL</sequence>
<keyword evidence="2" id="KW-1185">Reference proteome</keyword>
<dbReference type="EMBL" id="JAGPXD010000002">
    <property type="protein sequence ID" value="KAH7367641.1"/>
    <property type="molecule type" value="Genomic_DNA"/>
</dbReference>